<dbReference type="Proteomes" id="UP000474175">
    <property type="component" value="Unassembled WGS sequence"/>
</dbReference>
<evidence type="ECO:0000313" key="1">
    <source>
        <dbReference type="EMBL" id="NDU95676.1"/>
    </source>
</evidence>
<comment type="caution">
    <text evidence="1">The sequence shown here is derived from an EMBL/GenBank/DDBJ whole genome shotgun (WGS) entry which is preliminary data.</text>
</comment>
<sequence>MEIFKSASQLKLRFQTSRGVLTTEQLWDLTLIELDALAVALETEHEKSGKKSFLAKTSDKNKLAKLRFDVVLEVLTTRVAENQEAAEAAEIKAHNQKIIALIAEKEDETLKGKSVEELTAMLK</sequence>
<gene>
    <name evidence="1" type="ORF">GK108_12405</name>
</gene>
<dbReference type="AlphaFoldDB" id="A0A6L9L549"/>
<name>A0A6L9L549_9BACT</name>
<protein>
    <submittedName>
        <fullName evidence="1">Uncharacterized protein</fullName>
    </submittedName>
</protein>
<evidence type="ECO:0000313" key="2">
    <source>
        <dbReference type="Proteomes" id="UP000474175"/>
    </source>
</evidence>
<dbReference type="EMBL" id="JAAFZH010000004">
    <property type="protein sequence ID" value="NDU95676.1"/>
    <property type="molecule type" value="Genomic_DNA"/>
</dbReference>
<accession>A0A6L9L549</accession>
<organism evidence="1 2">
    <name type="scientific">Spirosoma terrae</name>
    <dbReference type="NCBI Taxonomy" id="1968276"/>
    <lineage>
        <taxon>Bacteria</taxon>
        <taxon>Pseudomonadati</taxon>
        <taxon>Bacteroidota</taxon>
        <taxon>Cytophagia</taxon>
        <taxon>Cytophagales</taxon>
        <taxon>Cytophagaceae</taxon>
        <taxon>Spirosoma</taxon>
    </lineage>
</organism>
<dbReference type="RefSeq" id="WP_163948161.1">
    <property type="nucleotide sequence ID" value="NZ_JAAFZH010000004.1"/>
</dbReference>
<proteinExistence type="predicted"/>
<keyword evidence="2" id="KW-1185">Reference proteome</keyword>
<reference evidence="1 2" key="1">
    <citation type="submission" date="2020-02" db="EMBL/GenBank/DDBJ databases">
        <title>Draft genome sequence of two Spirosoma agri KCTC 52727 and Spirosoma terrae KCTC 52035.</title>
        <authorList>
            <person name="Rojas J."/>
            <person name="Ambika Manirajan B."/>
            <person name="Suarez C."/>
            <person name="Ratering S."/>
            <person name="Schnell S."/>
        </authorList>
    </citation>
    <scope>NUCLEOTIDE SEQUENCE [LARGE SCALE GENOMIC DNA]</scope>
    <source>
        <strain evidence="1 2">KCTC 52035</strain>
    </source>
</reference>